<name>A0A7H4N6L8_9ENTR</name>
<evidence type="ECO:0000313" key="2">
    <source>
        <dbReference type="Proteomes" id="UP000254863"/>
    </source>
</evidence>
<comment type="caution">
    <text evidence="1">The sequence shown here is derived from an EMBL/GenBank/DDBJ whole genome shotgun (WGS) entry which is preliminary data.</text>
</comment>
<proteinExistence type="predicted"/>
<reference evidence="1 2" key="1">
    <citation type="submission" date="2018-06" db="EMBL/GenBank/DDBJ databases">
        <authorList>
            <consortium name="Pathogen Informatics"/>
            <person name="Doyle S."/>
        </authorList>
    </citation>
    <scope>NUCLEOTIDE SEQUENCE [LARGE SCALE GENOMIC DNA]</scope>
    <source>
        <strain evidence="1 2">NCTC11685</strain>
    </source>
</reference>
<dbReference type="InterPro" id="IPR036249">
    <property type="entry name" value="Thioredoxin-like_sf"/>
</dbReference>
<dbReference type="Gene3D" id="3.40.30.10">
    <property type="entry name" value="Glutaredoxin"/>
    <property type="match status" value="1"/>
</dbReference>
<accession>A0A7H4N6L8</accession>
<dbReference type="SUPFAM" id="SSF52833">
    <property type="entry name" value="Thioredoxin-like"/>
    <property type="match status" value="1"/>
</dbReference>
<sequence>MPTRHQDLAGDLGVRGLPTLLLIKPGQPASRAPAQLSVDALLDWLHRAAG</sequence>
<evidence type="ECO:0000313" key="1">
    <source>
        <dbReference type="EMBL" id="STV79468.1"/>
    </source>
</evidence>
<protein>
    <submittedName>
        <fullName evidence="1">PQQ enzyme repeat protein</fullName>
    </submittedName>
</protein>
<dbReference type="EMBL" id="UGMS01000001">
    <property type="protein sequence ID" value="STV79468.1"/>
    <property type="molecule type" value="Genomic_DNA"/>
</dbReference>
<dbReference type="AlphaFoldDB" id="A0A7H4N6L8"/>
<gene>
    <name evidence="1" type="ORF">NCTC11685_02702</name>
</gene>
<dbReference type="Proteomes" id="UP000254863">
    <property type="component" value="Unassembled WGS sequence"/>
</dbReference>
<organism evidence="1 2">
    <name type="scientific">Klebsiella michiganensis</name>
    <dbReference type="NCBI Taxonomy" id="1134687"/>
    <lineage>
        <taxon>Bacteria</taxon>
        <taxon>Pseudomonadati</taxon>
        <taxon>Pseudomonadota</taxon>
        <taxon>Gammaproteobacteria</taxon>
        <taxon>Enterobacterales</taxon>
        <taxon>Enterobacteriaceae</taxon>
        <taxon>Klebsiella/Raoultella group</taxon>
        <taxon>Klebsiella</taxon>
    </lineage>
</organism>